<keyword evidence="5" id="KW-0812">Transmembrane</keyword>
<evidence type="ECO:0000256" key="4">
    <source>
        <dbReference type="PROSITE-ProRule" id="PRU00175"/>
    </source>
</evidence>
<comment type="caution">
    <text evidence="7">The sequence shown here is derived from an EMBL/GenBank/DDBJ whole genome shotgun (WGS) entry which is preliminary data.</text>
</comment>
<evidence type="ECO:0000313" key="7">
    <source>
        <dbReference type="EMBL" id="KAH0883312.1"/>
    </source>
</evidence>
<dbReference type="Proteomes" id="UP000824890">
    <property type="component" value="Unassembled WGS sequence"/>
</dbReference>
<dbReference type="Pfam" id="PF13639">
    <property type="entry name" value="zf-RING_2"/>
    <property type="match status" value="1"/>
</dbReference>
<dbReference type="InterPro" id="IPR013083">
    <property type="entry name" value="Znf_RING/FYVE/PHD"/>
</dbReference>
<dbReference type="EMBL" id="JAGKQM010000014">
    <property type="protein sequence ID" value="KAH0883312.1"/>
    <property type="molecule type" value="Genomic_DNA"/>
</dbReference>
<dbReference type="SUPFAM" id="SSF57850">
    <property type="entry name" value="RING/U-box"/>
    <property type="match status" value="1"/>
</dbReference>
<keyword evidence="3" id="KW-0862">Zinc</keyword>
<feature type="transmembrane region" description="Helical" evidence="5">
    <location>
        <begin position="15"/>
        <end position="37"/>
    </location>
</feature>
<evidence type="ECO:0000256" key="2">
    <source>
        <dbReference type="ARBA" id="ARBA00022771"/>
    </source>
</evidence>
<dbReference type="SMART" id="SM00184">
    <property type="entry name" value="RING"/>
    <property type="match status" value="1"/>
</dbReference>
<accession>A0ABQ7ZTC5</accession>
<reference evidence="7 8" key="1">
    <citation type="submission" date="2021-05" db="EMBL/GenBank/DDBJ databases">
        <title>Genome Assembly of Synthetic Allotetraploid Brassica napus Reveals Homoeologous Exchanges between Subgenomes.</title>
        <authorList>
            <person name="Davis J.T."/>
        </authorList>
    </citation>
    <scope>NUCLEOTIDE SEQUENCE [LARGE SCALE GENOMIC DNA]</scope>
    <source>
        <strain evidence="8">cv. Da-Ae</strain>
        <tissue evidence="7">Seedling</tissue>
    </source>
</reference>
<protein>
    <recommendedName>
        <fullName evidence="6">RING-type domain-containing protein</fullName>
    </recommendedName>
</protein>
<feature type="domain" description="RING-type" evidence="6">
    <location>
        <begin position="165"/>
        <end position="206"/>
    </location>
</feature>
<keyword evidence="5" id="KW-1133">Transmembrane helix</keyword>
<dbReference type="PANTHER" id="PTHR46225">
    <property type="entry name" value="C3H4 TYPE ZINC FINGER PROTEIN"/>
    <property type="match status" value="1"/>
</dbReference>
<evidence type="ECO:0000256" key="5">
    <source>
        <dbReference type="SAM" id="Phobius"/>
    </source>
</evidence>
<evidence type="ECO:0000256" key="1">
    <source>
        <dbReference type="ARBA" id="ARBA00022723"/>
    </source>
</evidence>
<dbReference type="SMART" id="SM00744">
    <property type="entry name" value="RINGv"/>
    <property type="match status" value="1"/>
</dbReference>
<dbReference type="PROSITE" id="PS50089">
    <property type="entry name" value="ZF_RING_2"/>
    <property type="match status" value="1"/>
</dbReference>
<dbReference type="InterPro" id="IPR011016">
    <property type="entry name" value="Znf_RING-CH"/>
</dbReference>
<feature type="transmembrane region" description="Helical" evidence="5">
    <location>
        <begin position="49"/>
        <end position="69"/>
    </location>
</feature>
<dbReference type="InterPro" id="IPR001841">
    <property type="entry name" value="Znf_RING"/>
</dbReference>
<keyword evidence="8" id="KW-1185">Reference proteome</keyword>
<keyword evidence="2 4" id="KW-0863">Zinc-finger</keyword>
<name>A0ABQ7ZTC5_BRANA</name>
<dbReference type="PANTHER" id="PTHR46225:SF19">
    <property type="entry name" value="RING-TYPE DOMAIN-CONTAINING PROTEIN"/>
    <property type="match status" value="1"/>
</dbReference>
<proteinExistence type="predicted"/>
<sequence length="216" mass="24976">MDVWYWTCGGEWNTFWNLVELVATLVQILAALVVLSLTVAKDEHPQTPLLIWVIGYTCACIATVPIMSWRFHTYIHQDPSLSTPYIIALAADEENNIQDSGDEYSRERINRVMDFFKTASECFFVGWFWGYVLFFLDNSSQDYGSILYRLSMGFFAFSCIRYSCCCICLGKYGDKDEQIRKLECLHVFHPECIEMWLRIKPSCPLCLSKINMSSAL</sequence>
<keyword evidence="1" id="KW-0479">Metal-binding</keyword>
<evidence type="ECO:0000259" key="6">
    <source>
        <dbReference type="PROSITE" id="PS50089"/>
    </source>
</evidence>
<evidence type="ECO:0000313" key="8">
    <source>
        <dbReference type="Proteomes" id="UP000824890"/>
    </source>
</evidence>
<evidence type="ECO:0000256" key="3">
    <source>
        <dbReference type="ARBA" id="ARBA00022833"/>
    </source>
</evidence>
<organism evidence="7 8">
    <name type="scientific">Brassica napus</name>
    <name type="common">Rape</name>
    <dbReference type="NCBI Taxonomy" id="3708"/>
    <lineage>
        <taxon>Eukaryota</taxon>
        <taxon>Viridiplantae</taxon>
        <taxon>Streptophyta</taxon>
        <taxon>Embryophyta</taxon>
        <taxon>Tracheophyta</taxon>
        <taxon>Spermatophyta</taxon>
        <taxon>Magnoliopsida</taxon>
        <taxon>eudicotyledons</taxon>
        <taxon>Gunneridae</taxon>
        <taxon>Pentapetalae</taxon>
        <taxon>rosids</taxon>
        <taxon>malvids</taxon>
        <taxon>Brassicales</taxon>
        <taxon>Brassicaceae</taxon>
        <taxon>Brassiceae</taxon>
        <taxon>Brassica</taxon>
    </lineage>
</organism>
<dbReference type="Gene3D" id="3.30.40.10">
    <property type="entry name" value="Zinc/RING finger domain, C3HC4 (zinc finger)"/>
    <property type="match status" value="1"/>
</dbReference>
<keyword evidence="5" id="KW-0472">Membrane</keyword>
<gene>
    <name evidence="7" type="ORF">HID58_059408</name>
</gene>